<dbReference type="InterPro" id="IPR029066">
    <property type="entry name" value="PLP-binding_barrel"/>
</dbReference>
<feature type="chain" id="PRO_5016606986" description="Alanine racemase" evidence="8">
    <location>
        <begin position="22"/>
        <end position="353"/>
    </location>
</feature>
<dbReference type="AlphaFoldDB" id="A0A380MQS6"/>
<dbReference type="Pfam" id="PF01168">
    <property type="entry name" value="Ala_racemase_N"/>
    <property type="match status" value="1"/>
</dbReference>
<dbReference type="NCBIfam" id="TIGR00492">
    <property type="entry name" value="alr"/>
    <property type="match status" value="1"/>
</dbReference>
<evidence type="ECO:0000259" key="9">
    <source>
        <dbReference type="SMART" id="SM01005"/>
    </source>
</evidence>
<dbReference type="SMART" id="SM01005">
    <property type="entry name" value="Ala_racemase_C"/>
    <property type="match status" value="1"/>
</dbReference>
<dbReference type="GO" id="GO:0030170">
    <property type="term" value="F:pyridoxal phosphate binding"/>
    <property type="evidence" value="ECO:0007669"/>
    <property type="project" value="UniProtKB-UniRule"/>
</dbReference>
<feature type="modified residue" description="N6-(pyridoxal phosphate)lysine" evidence="5 6">
    <location>
        <position position="34"/>
    </location>
</feature>
<comment type="function">
    <text evidence="5">Catalyzes the interconversion of L-alanine and D-alanine. May also act on other amino acids.</text>
</comment>
<sequence>MRPLKKVINLAALKHNWSSLAAASGTAEMVAVVKANAYGHDVKTVATALMPKMYAVASIEEALALRELGVKTPVMLLEGVFTADELSVCAAQGFQPVIHNAEQLSWLKTLIMPLKAWVKIDSGMHRLGFPAEQSSISQTSALPHIEWQGIVSHFACADEPDLTYAQQQLAALNALSLPPHWQRSFANSAAIFSLPDARAEWTRPGVLLYGLSPFPNQTAADLGLQAVMTLETQILAIRYIKRGENAGYGQGFQAKEDGYLATIALGYGDGFNRSIESGKVHVRIGENVYPLVGRIAMDMSLVWLGKHVFSVGERVVIFGEEYPAEKLAQQANTIPYTLTTMLTPRVRLEVING</sequence>
<evidence type="ECO:0000256" key="1">
    <source>
        <dbReference type="ARBA" id="ARBA00000316"/>
    </source>
</evidence>
<keyword evidence="3 5" id="KW-0663">Pyridoxal phosphate</keyword>
<keyword evidence="8" id="KW-0732">Signal</keyword>
<accession>A0A380MQS6</accession>
<dbReference type="HAMAP" id="MF_01201">
    <property type="entry name" value="Ala_racemase"/>
    <property type="match status" value="1"/>
</dbReference>
<evidence type="ECO:0000256" key="6">
    <source>
        <dbReference type="PIRSR" id="PIRSR600821-50"/>
    </source>
</evidence>
<dbReference type="GO" id="GO:0008784">
    <property type="term" value="F:alanine racemase activity"/>
    <property type="evidence" value="ECO:0007669"/>
    <property type="project" value="UniProtKB-UniRule"/>
</dbReference>
<feature type="binding site" evidence="5 7">
    <location>
        <position position="126"/>
    </location>
    <ligand>
        <name>substrate</name>
    </ligand>
</feature>
<comment type="pathway">
    <text evidence="5">Amino-acid biosynthesis; D-alanine biosynthesis; D-alanine from L-alanine: step 1/1.</text>
</comment>
<evidence type="ECO:0000256" key="8">
    <source>
        <dbReference type="SAM" id="SignalP"/>
    </source>
</evidence>
<reference evidence="10 11" key="1">
    <citation type="submission" date="2018-06" db="EMBL/GenBank/DDBJ databases">
        <authorList>
            <consortium name="Pathogen Informatics"/>
            <person name="Doyle S."/>
        </authorList>
    </citation>
    <scope>NUCLEOTIDE SEQUENCE [LARGE SCALE GENOMIC DNA]</scope>
    <source>
        <strain evidence="10 11">NCTC13337</strain>
    </source>
</reference>
<keyword evidence="11" id="KW-1185">Reference proteome</keyword>
<dbReference type="SUPFAM" id="SSF50621">
    <property type="entry name" value="Alanine racemase C-terminal domain-like"/>
    <property type="match status" value="1"/>
</dbReference>
<evidence type="ECO:0000256" key="3">
    <source>
        <dbReference type="ARBA" id="ARBA00022898"/>
    </source>
</evidence>
<evidence type="ECO:0000256" key="2">
    <source>
        <dbReference type="ARBA" id="ARBA00001933"/>
    </source>
</evidence>
<name>A0A380MQS6_9GAMM</name>
<dbReference type="RefSeq" id="WP_072575455.1">
    <property type="nucleotide sequence ID" value="NZ_LWHB01000006.1"/>
</dbReference>
<dbReference type="Pfam" id="PF00842">
    <property type="entry name" value="Ala_racemase_C"/>
    <property type="match status" value="1"/>
</dbReference>
<proteinExistence type="inferred from homology"/>
<feature type="domain" description="Alanine racemase C-terminal" evidence="9">
    <location>
        <begin position="227"/>
        <end position="351"/>
    </location>
</feature>
<dbReference type="Gene3D" id="2.40.37.10">
    <property type="entry name" value="Lyase, Ornithine Decarboxylase, Chain A, domain 1"/>
    <property type="match status" value="1"/>
</dbReference>
<dbReference type="UniPathway" id="UPA00042">
    <property type="reaction ID" value="UER00497"/>
</dbReference>
<dbReference type="OrthoDB" id="9813814at2"/>
<dbReference type="FunFam" id="3.20.20.10:FF:000002">
    <property type="entry name" value="Alanine racemase"/>
    <property type="match status" value="1"/>
</dbReference>
<evidence type="ECO:0000313" key="10">
    <source>
        <dbReference type="EMBL" id="SUO94416.1"/>
    </source>
</evidence>
<comment type="catalytic activity">
    <reaction evidence="1 5">
        <text>L-alanine = D-alanine</text>
        <dbReference type="Rhea" id="RHEA:20249"/>
        <dbReference type="ChEBI" id="CHEBI:57416"/>
        <dbReference type="ChEBI" id="CHEBI:57972"/>
        <dbReference type="EC" id="5.1.1.1"/>
    </reaction>
</comment>
<feature type="binding site" evidence="5 7">
    <location>
        <position position="297"/>
    </location>
    <ligand>
        <name>substrate</name>
    </ligand>
</feature>
<comment type="similarity">
    <text evidence="5">Belongs to the alanine racemase family.</text>
</comment>
<dbReference type="Proteomes" id="UP000254601">
    <property type="component" value="Unassembled WGS sequence"/>
</dbReference>
<dbReference type="SUPFAM" id="SSF51419">
    <property type="entry name" value="PLP-binding barrel"/>
    <property type="match status" value="1"/>
</dbReference>
<dbReference type="InterPro" id="IPR011079">
    <property type="entry name" value="Ala_racemase_C"/>
</dbReference>
<dbReference type="InterPro" id="IPR020622">
    <property type="entry name" value="Ala_racemase_pyridoxalP-BS"/>
</dbReference>
<dbReference type="InterPro" id="IPR009006">
    <property type="entry name" value="Ala_racemase/Decarboxylase_C"/>
</dbReference>
<dbReference type="Gene3D" id="3.20.20.10">
    <property type="entry name" value="Alanine racemase"/>
    <property type="match status" value="1"/>
</dbReference>
<dbReference type="EC" id="5.1.1.1" evidence="5"/>
<gene>
    <name evidence="10" type="primary">alr</name>
    <name evidence="10" type="ORF">NCTC13337_00733</name>
</gene>
<dbReference type="PROSITE" id="PS00395">
    <property type="entry name" value="ALANINE_RACEMASE"/>
    <property type="match status" value="1"/>
</dbReference>
<protein>
    <recommendedName>
        <fullName evidence="5">Alanine racemase</fullName>
        <ecNumber evidence="5">5.1.1.1</ecNumber>
    </recommendedName>
</protein>
<dbReference type="PANTHER" id="PTHR30511">
    <property type="entry name" value="ALANINE RACEMASE"/>
    <property type="match status" value="1"/>
</dbReference>
<feature type="active site" description="Proton acceptor; specific for L-alanine" evidence="5">
    <location>
        <position position="248"/>
    </location>
</feature>
<evidence type="ECO:0000256" key="4">
    <source>
        <dbReference type="ARBA" id="ARBA00023235"/>
    </source>
</evidence>
<dbReference type="GO" id="GO:0005829">
    <property type="term" value="C:cytosol"/>
    <property type="evidence" value="ECO:0007669"/>
    <property type="project" value="TreeGrafter"/>
</dbReference>
<dbReference type="PRINTS" id="PR00992">
    <property type="entry name" value="ALARACEMASE"/>
</dbReference>
<evidence type="ECO:0000313" key="11">
    <source>
        <dbReference type="Proteomes" id="UP000254601"/>
    </source>
</evidence>
<feature type="signal peptide" evidence="8">
    <location>
        <begin position="1"/>
        <end position="21"/>
    </location>
</feature>
<dbReference type="InterPro" id="IPR000821">
    <property type="entry name" value="Ala_racemase"/>
</dbReference>
<comment type="cofactor">
    <cofactor evidence="2 5 6">
        <name>pyridoxal 5'-phosphate</name>
        <dbReference type="ChEBI" id="CHEBI:597326"/>
    </cofactor>
</comment>
<organism evidence="10 11">
    <name type="scientific">Suttonella ornithocola</name>
    <dbReference type="NCBI Taxonomy" id="279832"/>
    <lineage>
        <taxon>Bacteria</taxon>
        <taxon>Pseudomonadati</taxon>
        <taxon>Pseudomonadota</taxon>
        <taxon>Gammaproteobacteria</taxon>
        <taxon>Cardiobacteriales</taxon>
        <taxon>Cardiobacteriaceae</taxon>
        <taxon>Suttonella</taxon>
    </lineage>
</organism>
<evidence type="ECO:0000256" key="7">
    <source>
        <dbReference type="PIRSR" id="PIRSR600821-52"/>
    </source>
</evidence>
<dbReference type="GO" id="GO:0030632">
    <property type="term" value="P:D-alanine biosynthetic process"/>
    <property type="evidence" value="ECO:0007669"/>
    <property type="project" value="UniProtKB-UniRule"/>
</dbReference>
<keyword evidence="4 5" id="KW-0413">Isomerase</keyword>
<evidence type="ECO:0000256" key="5">
    <source>
        <dbReference type="HAMAP-Rule" id="MF_01201"/>
    </source>
</evidence>
<dbReference type="EMBL" id="UHIC01000001">
    <property type="protein sequence ID" value="SUO94416.1"/>
    <property type="molecule type" value="Genomic_DNA"/>
</dbReference>
<feature type="active site" description="Proton acceptor; specific for D-alanine" evidence="5">
    <location>
        <position position="34"/>
    </location>
</feature>
<dbReference type="PANTHER" id="PTHR30511:SF0">
    <property type="entry name" value="ALANINE RACEMASE, CATABOLIC-RELATED"/>
    <property type="match status" value="1"/>
</dbReference>
<dbReference type="InterPro" id="IPR001608">
    <property type="entry name" value="Ala_racemase_N"/>
</dbReference>